<gene>
    <name evidence="2" type="ORF">CYMTET_49874</name>
</gene>
<dbReference type="Gene3D" id="3.40.50.2300">
    <property type="match status" value="1"/>
</dbReference>
<organism evidence="2 3">
    <name type="scientific">Cymbomonas tetramitiformis</name>
    <dbReference type="NCBI Taxonomy" id="36881"/>
    <lineage>
        <taxon>Eukaryota</taxon>
        <taxon>Viridiplantae</taxon>
        <taxon>Chlorophyta</taxon>
        <taxon>Pyramimonadophyceae</taxon>
        <taxon>Pyramimonadales</taxon>
        <taxon>Pyramimonadaceae</taxon>
        <taxon>Cymbomonas</taxon>
    </lineage>
</organism>
<reference evidence="2 3" key="1">
    <citation type="journal article" date="2015" name="Genome Biol. Evol.">
        <title>Comparative Genomics of a Bacterivorous Green Alga Reveals Evolutionary Causalities and Consequences of Phago-Mixotrophic Mode of Nutrition.</title>
        <authorList>
            <person name="Burns J.A."/>
            <person name="Paasch A."/>
            <person name="Narechania A."/>
            <person name="Kim E."/>
        </authorList>
    </citation>
    <scope>NUCLEOTIDE SEQUENCE [LARGE SCALE GENOMIC DNA]</scope>
    <source>
        <strain evidence="2 3">PLY_AMNH</strain>
    </source>
</reference>
<evidence type="ECO:0000313" key="3">
    <source>
        <dbReference type="Proteomes" id="UP001190700"/>
    </source>
</evidence>
<dbReference type="SUPFAM" id="SSF52788">
    <property type="entry name" value="Phosphotyrosine protein phosphatases I"/>
    <property type="match status" value="1"/>
</dbReference>
<dbReference type="InterPro" id="IPR036196">
    <property type="entry name" value="Ptyr_pPase_sf"/>
</dbReference>
<accession>A0AAE0EU46</accession>
<name>A0AAE0EU46_9CHLO</name>
<proteinExistence type="predicted"/>
<sequence length="266" mass="30432">MHFTWRKPPLASSLSSTVNTSTSRVFSIAQLRLHRKRQGNRWIEGLLWSQELPHVDWTRYHLQVIFVDDEHLTQARLAEGLLESIAEWNGFGRAIYPHSCGVHGHEGEHLDLASFAAMIGEAKRIGISAEVFKPAQARLTREDLDYYDFIIALNADLCADILRCVEEDEKEYYERKVFPLASFKSCCTDEVLLREGGTALLKRCLRETMEPELVQARNQNDIPSLGTSASLDEWQLMVNCILISTAGLFTYLVEAYPEDLEQQWLE</sequence>
<dbReference type="Pfam" id="PF01451">
    <property type="entry name" value="LMWPc"/>
    <property type="match status" value="1"/>
</dbReference>
<evidence type="ECO:0000259" key="1">
    <source>
        <dbReference type="Pfam" id="PF01451"/>
    </source>
</evidence>
<dbReference type="InterPro" id="IPR023485">
    <property type="entry name" value="Ptyr_pPase"/>
</dbReference>
<dbReference type="EMBL" id="LGRX02033688">
    <property type="protein sequence ID" value="KAK3240279.1"/>
    <property type="molecule type" value="Genomic_DNA"/>
</dbReference>
<dbReference type="AlphaFoldDB" id="A0AAE0EU46"/>
<protein>
    <recommendedName>
        <fullName evidence="1">Phosphotyrosine protein phosphatase I domain-containing protein</fullName>
    </recommendedName>
</protein>
<keyword evidence="3" id="KW-1185">Reference proteome</keyword>
<feature type="domain" description="Phosphotyrosine protein phosphatase I" evidence="1">
    <location>
        <begin position="65"/>
        <end position="184"/>
    </location>
</feature>
<dbReference type="Proteomes" id="UP001190700">
    <property type="component" value="Unassembled WGS sequence"/>
</dbReference>
<comment type="caution">
    <text evidence="2">The sequence shown here is derived from an EMBL/GenBank/DDBJ whole genome shotgun (WGS) entry which is preliminary data.</text>
</comment>
<evidence type="ECO:0000313" key="2">
    <source>
        <dbReference type="EMBL" id="KAK3240279.1"/>
    </source>
</evidence>